<name>A0AA38CFK8_TAXCH</name>
<protein>
    <submittedName>
        <fullName evidence="1">Uncharacterized protein</fullName>
    </submittedName>
</protein>
<dbReference type="EMBL" id="JAHRHJ020000011">
    <property type="protein sequence ID" value="KAH9296047.1"/>
    <property type="molecule type" value="Genomic_DNA"/>
</dbReference>
<feature type="non-terminal residue" evidence="1">
    <location>
        <position position="90"/>
    </location>
</feature>
<proteinExistence type="predicted"/>
<feature type="non-terminal residue" evidence="1">
    <location>
        <position position="1"/>
    </location>
</feature>
<evidence type="ECO:0000313" key="2">
    <source>
        <dbReference type="Proteomes" id="UP000824469"/>
    </source>
</evidence>
<dbReference type="Proteomes" id="UP000824469">
    <property type="component" value="Unassembled WGS sequence"/>
</dbReference>
<accession>A0AA38CFK8</accession>
<organism evidence="1 2">
    <name type="scientific">Taxus chinensis</name>
    <name type="common">Chinese yew</name>
    <name type="synonym">Taxus wallichiana var. chinensis</name>
    <dbReference type="NCBI Taxonomy" id="29808"/>
    <lineage>
        <taxon>Eukaryota</taxon>
        <taxon>Viridiplantae</taxon>
        <taxon>Streptophyta</taxon>
        <taxon>Embryophyta</taxon>
        <taxon>Tracheophyta</taxon>
        <taxon>Spermatophyta</taxon>
        <taxon>Pinopsida</taxon>
        <taxon>Pinidae</taxon>
        <taxon>Conifers II</taxon>
        <taxon>Cupressales</taxon>
        <taxon>Taxaceae</taxon>
        <taxon>Taxus</taxon>
    </lineage>
</organism>
<evidence type="ECO:0000313" key="1">
    <source>
        <dbReference type="EMBL" id="KAH9296047.1"/>
    </source>
</evidence>
<dbReference type="AlphaFoldDB" id="A0AA38CFK8"/>
<sequence length="90" mass="10074">SLAEFVEGEEKLRVINVMGRAAWEEEDIRKKILLISNGLLVPNGQPERTPLDGGTSLYIQSRGDQRKSGSWRWRQPVIKAPTSGSILKTL</sequence>
<reference evidence="1 2" key="1">
    <citation type="journal article" date="2021" name="Nat. Plants">
        <title>The Taxus genome provides insights into paclitaxel biosynthesis.</title>
        <authorList>
            <person name="Xiong X."/>
            <person name="Gou J."/>
            <person name="Liao Q."/>
            <person name="Li Y."/>
            <person name="Zhou Q."/>
            <person name="Bi G."/>
            <person name="Li C."/>
            <person name="Du R."/>
            <person name="Wang X."/>
            <person name="Sun T."/>
            <person name="Guo L."/>
            <person name="Liang H."/>
            <person name="Lu P."/>
            <person name="Wu Y."/>
            <person name="Zhang Z."/>
            <person name="Ro D.K."/>
            <person name="Shang Y."/>
            <person name="Huang S."/>
            <person name="Yan J."/>
        </authorList>
    </citation>
    <scope>NUCLEOTIDE SEQUENCE [LARGE SCALE GENOMIC DNA]</scope>
    <source>
        <strain evidence="1">Ta-2019</strain>
    </source>
</reference>
<gene>
    <name evidence="1" type="ORF">KI387_039635</name>
</gene>
<keyword evidence="2" id="KW-1185">Reference proteome</keyword>
<comment type="caution">
    <text evidence="1">The sequence shown here is derived from an EMBL/GenBank/DDBJ whole genome shotgun (WGS) entry which is preliminary data.</text>
</comment>